<dbReference type="Gene3D" id="3.40.50.300">
    <property type="entry name" value="P-loop containing nucleotide triphosphate hydrolases"/>
    <property type="match status" value="2"/>
</dbReference>
<dbReference type="PANTHER" id="PTHR47396">
    <property type="entry name" value="TYPE I RESTRICTION ENZYME ECOKI R PROTEIN"/>
    <property type="match status" value="1"/>
</dbReference>
<protein>
    <submittedName>
        <fullName evidence="3">Irc3 protein</fullName>
    </submittedName>
</protein>
<evidence type="ECO:0000313" key="4">
    <source>
        <dbReference type="Proteomes" id="UP000601435"/>
    </source>
</evidence>
<evidence type="ECO:0000256" key="1">
    <source>
        <dbReference type="SAM" id="MobiDB-lite"/>
    </source>
</evidence>
<proteinExistence type="predicted"/>
<sequence length="906" mass="98670">MLLRHNLSRREMGVDLLSIDGSKAVLCRCGEANGTASLRDIKRFLRTARWVCKADELVLVTRWGTKLSSESKKWLRLYNAKHEVISKSEIQRQSAAGNPAPSCEADAAASRSPPLRPCQQACLEACATGARVIQMACGTGKTRVIRELAQNVSGKVLVIVPSRLLLEQFAAEFPTFCKVGTGYNKNINRSALGFIAVSDSVHLLEKMDFEAVFVDEAHHPLPPGMPRSEELFLYRGWLTVPFASGAHAYAGLVHLLLRHPGRFRRVLAYCNTIAEAKLVQRAFEGVGMAAWHINAGTNRKKREEVIQAFSGRMQKPAHVLVTVQVLGEGVNIPNADTCMFVEPRESYTSIIQAVGRILRQHAAKPLAHIILPAVTMPAEEHTLAGGLNEVGQMSLSSDVANCAQADSYGQASDAHPLNRSLLVGSTTAFQKASPLSDTAFEKPYRMIDSSSKSQHVHPVIHKLASGSFEGAFARKSDSEAPAKASRQALRGIGGNVLHSPEHGPHNESAGDEHEQNLTTLDGSGRSSAGALALPRASTASRRPSHSWKGGAQDLAEQRIENMLADTQRPNSARLGAGSDNISDSLVTSSTMESALESPEAMQRREAVSAAPLRHHVATHHRVKLSRISDAQRDQSGFSQLERFLSVLGRADSRLAVPHWGMLRSRICLLNCGSSAGFDTATVQSWFRLLAPILANPDPFEARVLQLEDFVEKHGRLPFPGRPPPEKQLSIWLKNTGALGILRSRPVSDFDGFDLRMLFDAARRWSESQWLQEDKDLRPGSILAKEVSVAEEGVLTFGLTLKEILEGWSLLFSFAPAAEGGAADGKLLPSLYVARDGRLSASFADSKENLCRQTFLAQLVSHRVSSQENGDMADVDLESGSSQTSSTCTSEHCGSVVMVRAIDTWLR</sequence>
<dbReference type="PANTHER" id="PTHR47396:SF1">
    <property type="entry name" value="ATP-DEPENDENT HELICASE IRC3-RELATED"/>
    <property type="match status" value="1"/>
</dbReference>
<comment type="caution">
    <text evidence="3">The sequence shown here is derived from an EMBL/GenBank/DDBJ whole genome shotgun (WGS) entry which is preliminary data.</text>
</comment>
<gene>
    <name evidence="3" type="primary">irc3</name>
    <name evidence="3" type="ORF">SNEC2469_LOCUS31051</name>
</gene>
<dbReference type="GO" id="GO:0016787">
    <property type="term" value="F:hydrolase activity"/>
    <property type="evidence" value="ECO:0007669"/>
    <property type="project" value="InterPro"/>
</dbReference>
<dbReference type="GO" id="GO:0003677">
    <property type="term" value="F:DNA binding"/>
    <property type="evidence" value="ECO:0007669"/>
    <property type="project" value="InterPro"/>
</dbReference>
<feature type="region of interest" description="Disordered" evidence="1">
    <location>
        <begin position="568"/>
        <end position="604"/>
    </location>
</feature>
<dbReference type="SUPFAM" id="SSF52540">
    <property type="entry name" value="P-loop containing nucleoside triphosphate hydrolases"/>
    <property type="match status" value="1"/>
</dbReference>
<dbReference type="SMART" id="SM00490">
    <property type="entry name" value="HELICc"/>
    <property type="match status" value="1"/>
</dbReference>
<evidence type="ECO:0000313" key="3">
    <source>
        <dbReference type="EMBL" id="CAE7911379.1"/>
    </source>
</evidence>
<dbReference type="InterPro" id="IPR006935">
    <property type="entry name" value="Helicase/UvrB_N"/>
</dbReference>
<dbReference type="Proteomes" id="UP000601435">
    <property type="component" value="Unassembled WGS sequence"/>
</dbReference>
<dbReference type="GO" id="GO:0005829">
    <property type="term" value="C:cytosol"/>
    <property type="evidence" value="ECO:0007669"/>
    <property type="project" value="TreeGrafter"/>
</dbReference>
<feature type="compositionally biased region" description="Basic and acidic residues" evidence="1">
    <location>
        <begin position="499"/>
        <end position="515"/>
    </location>
</feature>
<dbReference type="AlphaFoldDB" id="A0A813BMS0"/>
<dbReference type="InterPro" id="IPR027417">
    <property type="entry name" value="P-loop_NTPase"/>
</dbReference>
<dbReference type="Pfam" id="PF00271">
    <property type="entry name" value="Helicase_C"/>
    <property type="match status" value="1"/>
</dbReference>
<feature type="region of interest" description="Disordered" evidence="1">
    <location>
        <begin position="493"/>
        <end position="550"/>
    </location>
</feature>
<dbReference type="OrthoDB" id="448300at2759"/>
<organism evidence="3 4">
    <name type="scientific">Symbiodinium necroappetens</name>
    <dbReference type="NCBI Taxonomy" id="1628268"/>
    <lineage>
        <taxon>Eukaryota</taxon>
        <taxon>Sar</taxon>
        <taxon>Alveolata</taxon>
        <taxon>Dinophyceae</taxon>
        <taxon>Suessiales</taxon>
        <taxon>Symbiodiniaceae</taxon>
        <taxon>Symbiodinium</taxon>
    </lineage>
</organism>
<reference evidence="3" key="1">
    <citation type="submission" date="2021-02" db="EMBL/GenBank/DDBJ databases">
        <authorList>
            <person name="Dougan E. K."/>
            <person name="Rhodes N."/>
            <person name="Thang M."/>
            <person name="Chan C."/>
        </authorList>
    </citation>
    <scope>NUCLEOTIDE SEQUENCE</scope>
</reference>
<dbReference type="InterPro" id="IPR050742">
    <property type="entry name" value="Helicase_Restrict-Modif_Enz"/>
</dbReference>
<feature type="region of interest" description="Disordered" evidence="1">
    <location>
        <begin position="89"/>
        <end position="108"/>
    </location>
</feature>
<evidence type="ECO:0000259" key="2">
    <source>
        <dbReference type="PROSITE" id="PS51194"/>
    </source>
</evidence>
<dbReference type="PROSITE" id="PS51194">
    <property type="entry name" value="HELICASE_CTER"/>
    <property type="match status" value="1"/>
</dbReference>
<name>A0A813BMS0_9DINO</name>
<dbReference type="Pfam" id="PF04851">
    <property type="entry name" value="ResIII"/>
    <property type="match status" value="1"/>
</dbReference>
<dbReference type="InterPro" id="IPR001650">
    <property type="entry name" value="Helicase_C-like"/>
</dbReference>
<keyword evidence="4" id="KW-1185">Reference proteome</keyword>
<feature type="compositionally biased region" description="Polar residues" evidence="1">
    <location>
        <begin position="516"/>
        <end position="526"/>
    </location>
</feature>
<feature type="compositionally biased region" description="Polar residues" evidence="1">
    <location>
        <begin position="579"/>
        <end position="592"/>
    </location>
</feature>
<dbReference type="GO" id="GO:0005524">
    <property type="term" value="F:ATP binding"/>
    <property type="evidence" value="ECO:0007669"/>
    <property type="project" value="InterPro"/>
</dbReference>
<accession>A0A813BMS0</accession>
<feature type="domain" description="Helicase C-terminal" evidence="2">
    <location>
        <begin position="251"/>
        <end position="408"/>
    </location>
</feature>
<dbReference type="EMBL" id="CAJNJA010074030">
    <property type="protein sequence ID" value="CAE7911379.1"/>
    <property type="molecule type" value="Genomic_DNA"/>
</dbReference>